<dbReference type="Pfam" id="PF02558">
    <property type="entry name" value="ApbA"/>
    <property type="match status" value="1"/>
</dbReference>
<keyword evidence="14" id="KW-1185">Reference proteome</keyword>
<dbReference type="UniPathway" id="UPA00028">
    <property type="reaction ID" value="UER00004"/>
</dbReference>
<dbReference type="EC" id="1.1.1.169" evidence="3 10"/>
<keyword evidence="7 10" id="KW-0560">Oxidoreductase</keyword>
<dbReference type="AlphaFoldDB" id="A0A0C4YM76"/>
<comment type="similarity">
    <text evidence="2 10">Belongs to the ketopantoate reductase family.</text>
</comment>
<dbReference type="GO" id="GO:0008677">
    <property type="term" value="F:2-dehydropantoate 2-reductase activity"/>
    <property type="evidence" value="ECO:0007669"/>
    <property type="project" value="UniProtKB-EC"/>
</dbReference>
<dbReference type="GO" id="GO:0005737">
    <property type="term" value="C:cytoplasm"/>
    <property type="evidence" value="ECO:0007669"/>
    <property type="project" value="TreeGrafter"/>
</dbReference>
<dbReference type="InterPro" id="IPR013332">
    <property type="entry name" value="KPR_N"/>
</dbReference>
<dbReference type="STRING" id="68895.RR42_s2546"/>
<evidence type="ECO:0000256" key="1">
    <source>
        <dbReference type="ARBA" id="ARBA00004994"/>
    </source>
</evidence>
<evidence type="ECO:0000256" key="2">
    <source>
        <dbReference type="ARBA" id="ARBA00007870"/>
    </source>
</evidence>
<dbReference type="FunFam" id="1.10.1040.10:FF:000017">
    <property type="entry name" value="2-dehydropantoate 2-reductase"/>
    <property type="match status" value="1"/>
</dbReference>
<evidence type="ECO:0000256" key="5">
    <source>
        <dbReference type="ARBA" id="ARBA00022655"/>
    </source>
</evidence>
<evidence type="ECO:0000256" key="8">
    <source>
        <dbReference type="ARBA" id="ARBA00032024"/>
    </source>
</evidence>
<dbReference type="SUPFAM" id="SSF48179">
    <property type="entry name" value="6-phosphogluconate dehydrogenase C-terminal domain-like"/>
    <property type="match status" value="1"/>
</dbReference>
<dbReference type="Proteomes" id="UP000031843">
    <property type="component" value="Chromosome secondary"/>
</dbReference>
<evidence type="ECO:0000259" key="12">
    <source>
        <dbReference type="Pfam" id="PF08546"/>
    </source>
</evidence>
<dbReference type="GO" id="GO:0050661">
    <property type="term" value="F:NADP binding"/>
    <property type="evidence" value="ECO:0007669"/>
    <property type="project" value="TreeGrafter"/>
</dbReference>
<keyword evidence="5 10" id="KW-0566">Pantothenate biosynthesis</keyword>
<dbReference type="SUPFAM" id="SSF51735">
    <property type="entry name" value="NAD(P)-binding Rossmann-fold domains"/>
    <property type="match status" value="1"/>
</dbReference>
<dbReference type="Gene3D" id="3.40.50.720">
    <property type="entry name" value="NAD(P)-binding Rossmann-like Domain"/>
    <property type="match status" value="1"/>
</dbReference>
<comment type="catalytic activity">
    <reaction evidence="9 10">
        <text>(R)-pantoate + NADP(+) = 2-dehydropantoate + NADPH + H(+)</text>
        <dbReference type="Rhea" id="RHEA:16233"/>
        <dbReference type="ChEBI" id="CHEBI:11561"/>
        <dbReference type="ChEBI" id="CHEBI:15378"/>
        <dbReference type="ChEBI" id="CHEBI:15980"/>
        <dbReference type="ChEBI" id="CHEBI:57783"/>
        <dbReference type="ChEBI" id="CHEBI:58349"/>
        <dbReference type="EC" id="1.1.1.169"/>
    </reaction>
</comment>
<reference evidence="13 14" key="1">
    <citation type="journal article" date="2015" name="Genome Announc.">
        <title>Complete Genome Sequence of Cupriavidus basilensis 4G11, Isolated from the Oak Ridge Field Research Center Site.</title>
        <authorList>
            <person name="Ray J."/>
            <person name="Waters R.J."/>
            <person name="Skerker J.M."/>
            <person name="Kuehl J.V."/>
            <person name="Price M.N."/>
            <person name="Huang J."/>
            <person name="Chakraborty R."/>
            <person name="Arkin A.P."/>
            <person name="Deutschbauer A."/>
        </authorList>
    </citation>
    <scope>NUCLEOTIDE SEQUENCE [LARGE SCALE GENOMIC DNA]</scope>
    <source>
        <strain evidence="13">4G11</strain>
    </source>
</reference>
<accession>A0A0C4YM76</accession>
<evidence type="ECO:0000256" key="4">
    <source>
        <dbReference type="ARBA" id="ARBA00019465"/>
    </source>
</evidence>
<evidence type="ECO:0000256" key="3">
    <source>
        <dbReference type="ARBA" id="ARBA00013014"/>
    </source>
</evidence>
<dbReference type="PANTHER" id="PTHR43765">
    <property type="entry name" value="2-DEHYDROPANTOATE 2-REDUCTASE-RELATED"/>
    <property type="match status" value="1"/>
</dbReference>
<name>A0A0C4YM76_9BURK</name>
<evidence type="ECO:0000259" key="11">
    <source>
        <dbReference type="Pfam" id="PF02558"/>
    </source>
</evidence>
<dbReference type="GO" id="GO:0015940">
    <property type="term" value="P:pantothenate biosynthetic process"/>
    <property type="evidence" value="ECO:0007669"/>
    <property type="project" value="UniProtKB-UniPathway"/>
</dbReference>
<protein>
    <recommendedName>
        <fullName evidence="4 10">2-dehydropantoate 2-reductase</fullName>
        <ecNumber evidence="3 10">1.1.1.169</ecNumber>
    </recommendedName>
    <alternativeName>
        <fullName evidence="8 10">Ketopantoate reductase</fullName>
    </alternativeName>
</protein>
<feature type="domain" description="Ketopantoate reductase C-terminal" evidence="12">
    <location>
        <begin position="179"/>
        <end position="303"/>
    </location>
</feature>
<dbReference type="InterPro" id="IPR013752">
    <property type="entry name" value="KPA_reductase"/>
</dbReference>
<dbReference type="KEGG" id="cbw:RR42_s2546"/>
<evidence type="ECO:0000256" key="9">
    <source>
        <dbReference type="ARBA" id="ARBA00048793"/>
    </source>
</evidence>
<dbReference type="NCBIfam" id="TIGR00745">
    <property type="entry name" value="apbA_panE"/>
    <property type="match status" value="1"/>
</dbReference>
<dbReference type="InterPro" id="IPR008927">
    <property type="entry name" value="6-PGluconate_DH-like_C_sf"/>
</dbReference>
<dbReference type="Pfam" id="PF08546">
    <property type="entry name" value="ApbA_C"/>
    <property type="match status" value="1"/>
</dbReference>
<feature type="domain" description="Ketopantoate reductase N-terminal" evidence="11">
    <location>
        <begin position="4"/>
        <end position="149"/>
    </location>
</feature>
<keyword evidence="6 10" id="KW-0521">NADP</keyword>
<dbReference type="InterPro" id="IPR013328">
    <property type="entry name" value="6PGD_dom2"/>
</dbReference>
<comment type="function">
    <text evidence="10">Catalyzes the NADPH-dependent reduction of ketopantoate into pantoic acid.</text>
</comment>
<dbReference type="InterPro" id="IPR050838">
    <property type="entry name" value="Ketopantoate_reductase"/>
</dbReference>
<dbReference type="PANTHER" id="PTHR43765:SF2">
    <property type="entry name" value="2-DEHYDROPANTOATE 2-REDUCTASE"/>
    <property type="match status" value="1"/>
</dbReference>
<organism evidence="13 14">
    <name type="scientific">Cupriavidus basilensis</name>
    <dbReference type="NCBI Taxonomy" id="68895"/>
    <lineage>
        <taxon>Bacteria</taxon>
        <taxon>Pseudomonadati</taxon>
        <taxon>Pseudomonadota</taxon>
        <taxon>Betaproteobacteria</taxon>
        <taxon>Burkholderiales</taxon>
        <taxon>Burkholderiaceae</taxon>
        <taxon>Cupriavidus</taxon>
    </lineage>
</organism>
<dbReference type="InterPro" id="IPR036291">
    <property type="entry name" value="NAD(P)-bd_dom_sf"/>
</dbReference>
<proteinExistence type="inferred from homology"/>
<dbReference type="InterPro" id="IPR003710">
    <property type="entry name" value="ApbA"/>
</dbReference>
<evidence type="ECO:0000256" key="7">
    <source>
        <dbReference type="ARBA" id="ARBA00023002"/>
    </source>
</evidence>
<gene>
    <name evidence="13" type="ORF">RR42_s2546</name>
</gene>
<evidence type="ECO:0000313" key="14">
    <source>
        <dbReference type="Proteomes" id="UP000031843"/>
    </source>
</evidence>
<dbReference type="EMBL" id="CP010537">
    <property type="protein sequence ID" value="AJG24128.1"/>
    <property type="molecule type" value="Genomic_DNA"/>
</dbReference>
<evidence type="ECO:0000313" key="13">
    <source>
        <dbReference type="EMBL" id="AJG24128.1"/>
    </source>
</evidence>
<evidence type="ECO:0000256" key="10">
    <source>
        <dbReference type="RuleBase" id="RU362068"/>
    </source>
</evidence>
<sequence>MIKIAILGAGAMGSLFGARLAEAGHAVTLLDINDAHLDAIRRFGLRLQTDEADRRVHGMRALRPEQADAIPELLIVFTKSMHTRAAMAGVRHLLGPDTTVLSLQNGLGSVDAICEFVPAQRLLIGVTTWPADLVGPGHVHSHGEGGIRMMSADGVDRPAVAGTVAALERAGLHCTADADVWAAIWEKVAFNAALNPLCAVTGSTVDQLGNIPDGTALALAVVAEVLAVARSQGVAVDAGKVGANVLHAIGHHIGHKPSMLQDILAARRTEIDAINGAVVAAARRSGVPVPCTESLLQLVRLIEARAANGGQGASPLQAH</sequence>
<comment type="pathway">
    <text evidence="1 10">Cofactor biosynthesis; (R)-pantothenate biosynthesis; (R)-pantoate from 3-methyl-2-oxobutanoate: step 2/2.</text>
</comment>
<evidence type="ECO:0000256" key="6">
    <source>
        <dbReference type="ARBA" id="ARBA00022857"/>
    </source>
</evidence>
<dbReference type="Gene3D" id="1.10.1040.10">
    <property type="entry name" value="N-(1-d-carboxylethyl)-l-norvaline Dehydrogenase, domain 2"/>
    <property type="match status" value="1"/>
</dbReference>